<sequence>MNSNINSSNVTVTQSSAHQSDKGEASRSQKKRNGVIQNLKAGIKDVFDKISRSPNRKRHRTPQEILKEIEPHFVKTLNPSEDGEELRKELYQQINGTEVKDVRMIQNGKTFENQFTPKK</sequence>
<protein>
    <submittedName>
        <fullName evidence="2">Uncharacterized protein</fullName>
    </submittedName>
</protein>
<proteinExistence type="predicted"/>
<dbReference type="WBParaSite" id="PS1159_v2.g12128.t1">
    <property type="protein sequence ID" value="PS1159_v2.g12128.t1"/>
    <property type="gene ID" value="PS1159_v2.g12128"/>
</dbReference>
<dbReference type="Proteomes" id="UP000887580">
    <property type="component" value="Unplaced"/>
</dbReference>
<name>A0AC35EYY6_9BILA</name>
<evidence type="ECO:0000313" key="2">
    <source>
        <dbReference type="WBParaSite" id="PS1159_v2.g12128.t1"/>
    </source>
</evidence>
<evidence type="ECO:0000313" key="1">
    <source>
        <dbReference type="Proteomes" id="UP000887580"/>
    </source>
</evidence>
<accession>A0AC35EYY6</accession>
<reference evidence="2" key="1">
    <citation type="submission" date="2022-11" db="UniProtKB">
        <authorList>
            <consortium name="WormBaseParasite"/>
        </authorList>
    </citation>
    <scope>IDENTIFICATION</scope>
</reference>
<organism evidence="1 2">
    <name type="scientific">Panagrolaimus sp. PS1159</name>
    <dbReference type="NCBI Taxonomy" id="55785"/>
    <lineage>
        <taxon>Eukaryota</taxon>
        <taxon>Metazoa</taxon>
        <taxon>Ecdysozoa</taxon>
        <taxon>Nematoda</taxon>
        <taxon>Chromadorea</taxon>
        <taxon>Rhabditida</taxon>
        <taxon>Tylenchina</taxon>
        <taxon>Panagrolaimomorpha</taxon>
        <taxon>Panagrolaimoidea</taxon>
        <taxon>Panagrolaimidae</taxon>
        <taxon>Panagrolaimus</taxon>
    </lineage>
</organism>